<dbReference type="InterPro" id="IPR017853">
    <property type="entry name" value="GH"/>
</dbReference>
<keyword evidence="3" id="KW-1185">Reference proteome</keyword>
<dbReference type="STRING" id="1770058.A3840_13885"/>
<dbReference type="SUPFAM" id="SSF52317">
    <property type="entry name" value="Class I glutamine amidotransferase-like"/>
    <property type="match status" value="1"/>
</dbReference>
<evidence type="ECO:0000313" key="2">
    <source>
        <dbReference type="EMBL" id="OAM75932.1"/>
    </source>
</evidence>
<dbReference type="Pfam" id="PF08532">
    <property type="entry name" value="Glyco_hydro_42M"/>
    <property type="match status" value="1"/>
</dbReference>
<dbReference type="InterPro" id="IPR013738">
    <property type="entry name" value="Beta_galactosidase_Trimer"/>
</dbReference>
<dbReference type="CDD" id="cd03143">
    <property type="entry name" value="A4_beta-galactosidase_middle_domain"/>
    <property type="match status" value="1"/>
</dbReference>
<dbReference type="InterPro" id="IPR029062">
    <property type="entry name" value="Class_I_gatase-like"/>
</dbReference>
<dbReference type="GO" id="GO:0004565">
    <property type="term" value="F:beta-galactosidase activity"/>
    <property type="evidence" value="ECO:0007669"/>
    <property type="project" value="InterPro"/>
</dbReference>
<sequence>MSMGAKPSNNHAATEGKGWWRSPFSVFQTNLQEVDAVMDVEQVLDIIEEHGADTWLINTGGIVSFYPSDLPFQTRNPFLGDRPSGDLIGDAVKAAHKRGIRVLARCDFSKMATRIAQDNPDWLFVSPKGEPQIYNTLYSACPSADYYQHRSLDILDEIMDRYPVDGFFFNWFGFSETDYSRVYHGVCHCQKCQTTFAEYSGGKELPDGPGHANYPEWLRFSNGVIRALATKISDHILSRRPDAALVLSRGAPVIYYEANNAFGRELWHHSTSENVSAHMTGLPEVSLMVNSVSFVDMPYRMAGEQPEHFAQYLLQAIARGGNPSTYIMGAPGRIPYANLPLAGEISRFFRDHKDMYGQLQPGGGIALARPDRLRAADPGYEDSVEEFRGLYSAFKEKHIPFDVVGADLIAKMDAEGLLGKYRLVVLPDLGALGAGAAAALDRFVEAGGNVVLTGSSGVTGHGGVELASAPSIMRVGTPDKGQALWATYVSTSAQPEAQAFHYAAPTIPVYGSYAHFVWKPNAERIGVMLPQAPFGPPEKCYGHVTGGEPAAASASRNGSVIQIPWSVGRTYREFGTTEIRDYFLDTIRGVIETPVAADLPEQVEMIVGRDQSGLVIHLINQTGARRKSFGPHVPVEGGRLHISGAAGTAELLVSGAPADIRNSGAGIEIALPRLDLYEVIRVPLAR</sequence>
<dbReference type="EMBL" id="LVVY01000101">
    <property type="protein sequence ID" value="OAM75932.1"/>
    <property type="molecule type" value="Genomic_DNA"/>
</dbReference>
<dbReference type="RefSeq" id="WP_205633387.1">
    <property type="nucleotide sequence ID" value="NZ_LVVY01000101.1"/>
</dbReference>
<dbReference type="InterPro" id="IPR028212">
    <property type="entry name" value="GHL6"/>
</dbReference>
<organism evidence="2 3">
    <name type="scientific">Devosia elaeis</name>
    <dbReference type="NCBI Taxonomy" id="1770058"/>
    <lineage>
        <taxon>Bacteria</taxon>
        <taxon>Pseudomonadati</taxon>
        <taxon>Pseudomonadota</taxon>
        <taxon>Alphaproteobacteria</taxon>
        <taxon>Hyphomicrobiales</taxon>
        <taxon>Devosiaceae</taxon>
        <taxon>Devosia</taxon>
    </lineage>
</organism>
<dbReference type="Proteomes" id="UP000078389">
    <property type="component" value="Unassembled WGS sequence"/>
</dbReference>
<accession>A0A178HSV4</accession>
<proteinExistence type="predicted"/>
<dbReference type="GO" id="GO:0005975">
    <property type="term" value="P:carbohydrate metabolic process"/>
    <property type="evidence" value="ECO:0007669"/>
    <property type="project" value="InterPro"/>
</dbReference>
<gene>
    <name evidence="2" type="ORF">A3840_13885</name>
</gene>
<evidence type="ECO:0000313" key="3">
    <source>
        <dbReference type="Proteomes" id="UP000078389"/>
    </source>
</evidence>
<dbReference type="SUPFAM" id="SSF51445">
    <property type="entry name" value="(Trans)glycosidases"/>
    <property type="match status" value="1"/>
</dbReference>
<dbReference type="Gene3D" id="3.20.20.80">
    <property type="entry name" value="Glycosidases"/>
    <property type="match status" value="1"/>
</dbReference>
<feature type="domain" description="Beta-galactosidase trimerisation" evidence="1">
    <location>
        <begin position="380"/>
        <end position="459"/>
    </location>
</feature>
<dbReference type="Pfam" id="PF14871">
    <property type="entry name" value="GHL6"/>
    <property type="match status" value="1"/>
</dbReference>
<dbReference type="AlphaFoldDB" id="A0A178HSV4"/>
<evidence type="ECO:0000259" key="1">
    <source>
        <dbReference type="Pfam" id="PF08532"/>
    </source>
</evidence>
<reference evidence="2 3" key="1">
    <citation type="submission" date="2016-03" db="EMBL/GenBank/DDBJ databases">
        <title>Genome sequencing of Devosia sp. S37.</title>
        <authorList>
            <person name="Mohd Nor M."/>
        </authorList>
    </citation>
    <scope>NUCLEOTIDE SEQUENCE [LARGE SCALE GENOMIC DNA]</scope>
    <source>
        <strain evidence="2 3">S37</strain>
    </source>
</reference>
<name>A0A178HSV4_9HYPH</name>
<comment type="caution">
    <text evidence="2">The sequence shown here is derived from an EMBL/GenBank/DDBJ whole genome shotgun (WGS) entry which is preliminary data.</text>
</comment>
<protein>
    <recommendedName>
        <fullName evidence="1">Beta-galactosidase trimerisation domain-containing protein</fullName>
    </recommendedName>
</protein>
<dbReference type="Gene3D" id="3.40.50.880">
    <property type="match status" value="1"/>
</dbReference>